<comment type="caution">
    <text evidence="5">The sequence shown here is derived from an EMBL/GenBank/DDBJ whole genome shotgun (WGS) entry which is preliminary data.</text>
</comment>
<dbReference type="Pfam" id="PF13385">
    <property type="entry name" value="Laminin_G_3"/>
    <property type="match status" value="5"/>
</dbReference>
<dbReference type="SUPFAM" id="SSF49899">
    <property type="entry name" value="Concanavalin A-like lectins/glucanases"/>
    <property type="match status" value="5"/>
</dbReference>
<evidence type="ECO:0000256" key="1">
    <source>
        <dbReference type="ARBA" id="ARBA00022729"/>
    </source>
</evidence>
<dbReference type="Gene3D" id="2.60.40.10">
    <property type="entry name" value="Immunoglobulins"/>
    <property type="match status" value="2"/>
</dbReference>
<dbReference type="PANTHER" id="PTHR42535:SF2">
    <property type="entry name" value="CHROMOSOME UNDETERMINED SCAFFOLD_146, WHOLE GENOME SHOTGUN SEQUENCE"/>
    <property type="match status" value="1"/>
</dbReference>
<keyword evidence="2" id="KW-1015">Disulfide bond</keyword>
<dbReference type="PROSITE" id="PS50853">
    <property type="entry name" value="FN3"/>
    <property type="match status" value="1"/>
</dbReference>
<gene>
    <name evidence="5" type="ORF">GCM10007940_17540</name>
</gene>
<evidence type="ECO:0000313" key="6">
    <source>
        <dbReference type="Proteomes" id="UP001156666"/>
    </source>
</evidence>
<dbReference type="PANTHER" id="PTHR42535">
    <property type="entry name" value="OOKINETE PROTEIN, PUTATIVE-RELATED"/>
    <property type="match status" value="1"/>
</dbReference>
<dbReference type="SMART" id="SM00060">
    <property type="entry name" value="FN3"/>
    <property type="match status" value="2"/>
</dbReference>
<evidence type="ECO:0000259" key="4">
    <source>
        <dbReference type="PROSITE" id="PS50853"/>
    </source>
</evidence>
<name>A0AA37SQ23_9BACT</name>
<dbReference type="GO" id="GO:0005975">
    <property type="term" value="P:carbohydrate metabolic process"/>
    <property type="evidence" value="ECO:0007669"/>
    <property type="project" value="UniProtKB-ARBA"/>
</dbReference>
<dbReference type="Proteomes" id="UP001156666">
    <property type="component" value="Unassembled WGS sequence"/>
</dbReference>
<feature type="domain" description="Fibronectin type-III" evidence="4">
    <location>
        <begin position="958"/>
        <end position="1047"/>
    </location>
</feature>
<feature type="chain" id="PRO_5041280995" description="Fibronectin type-III domain-containing protein" evidence="3">
    <location>
        <begin position="24"/>
        <end position="1359"/>
    </location>
</feature>
<evidence type="ECO:0000256" key="2">
    <source>
        <dbReference type="ARBA" id="ARBA00023157"/>
    </source>
</evidence>
<evidence type="ECO:0000256" key="3">
    <source>
        <dbReference type="SAM" id="SignalP"/>
    </source>
</evidence>
<dbReference type="InterPro" id="IPR026444">
    <property type="entry name" value="Secre_tail"/>
</dbReference>
<reference evidence="5" key="2">
    <citation type="submission" date="2023-01" db="EMBL/GenBank/DDBJ databases">
        <title>Draft genome sequence of Portibacter lacus strain NBRC 108769.</title>
        <authorList>
            <person name="Sun Q."/>
            <person name="Mori K."/>
        </authorList>
    </citation>
    <scope>NUCLEOTIDE SEQUENCE</scope>
    <source>
        <strain evidence="5">NBRC 108769</strain>
    </source>
</reference>
<dbReference type="RefSeq" id="WP_235293987.1">
    <property type="nucleotide sequence ID" value="NZ_BSOH01000010.1"/>
</dbReference>
<dbReference type="CDD" id="cd00063">
    <property type="entry name" value="FN3"/>
    <property type="match status" value="2"/>
</dbReference>
<dbReference type="InterPro" id="IPR013783">
    <property type="entry name" value="Ig-like_fold"/>
</dbReference>
<dbReference type="GO" id="GO:0004553">
    <property type="term" value="F:hydrolase activity, hydrolyzing O-glycosyl compounds"/>
    <property type="evidence" value="ECO:0007669"/>
    <property type="project" value="UniProtKB-ARBA"/>
</dbReference>
<dbReference type="Gene3D" id="2.60.120.200">
    <property type="match status" value="5"/>
</dbReference>
<keyword evidence="1 3" id="KW-0732">Signal</keyword>
<dbReference type="InterPro" id="IPR003961">
    <property type="entry name" value="FN3_dom"/>
</dbReference>
<dbReference type="InterPro" id="IPR013320">
    <property type="entry name" value="ConA-like_dom_sf"/>
</dbReference>
<dbReference type="InterPro" id="IPR036116">
    <property type="entry name" value="FN3_sf"/>
</dbReference>
<feature type="signal peptide" evidence="3">
    <location>
        <begin position="1"/>
        <end position="23"/>
    </location>
</feature>
<protein>
    <recommendedName>
        <fullName evidence="4">Fibronectin type-III domain-containing protein</fullName>
    </recommendedName>
</protein>
<dbReference type="Pfam" id="PF18962">
    <property type="entry name" value="Por_Secre_tail"/>
    <property type="match status" value="1"/>
</dbReference>
<dbReference type="SMART" id="SM00560">
    <property type="entry name" value="LamGL"/>
    <property type="match status" value="5"/>
</dbReference>
<dbReference type="NCBIfam" id="TIGR04183">
    <property type="entry name" value="Por_Secre_tail"/>
    <property type="match status" value="1"/>
</dbReference>
<proteinExistence type="predicted"/>
<reference evidence="5" key="1">
    <citation type="journal article" date="2014" name="Int. J. Syst. Evol. Microbiol.">
        <title>Complete genome sequence of Corynebacterium casei LMG S-19264T (=DSM 44701T), isolated from a smear-ripened cheese.</title>
        <authorList>
            <consortium name="US DOE Joint Genome Institute (JGI-PGF)"/>
            <person name="Walter F."/>
            <person name="Albersmeier A."/>
            <person name="Kalinowski J."/>
            <person name="Ruckert C."/>
        </authorList>
    </citation>
    <scope>NUCLEOTIDE SEQUENCE</scope>
    <source>
        <strain evidence="5">NBRC 108769</strain>
    </source>
</reference>
<organism evidence="5 6">
    <name type="scientific">Portibacter lacus</name>
    <dbReference type="NCBI Taxonomy" id="1099794"/>
    <lineage>
        <taxon>Bacteria</taxon>
        <taxon>Pseudomonadati</taxon>
        <taxon>Bacteroidota</taxon>
        <taxon>Saprospiria</taxon>
        <taxon>Saprospirales</taxon>
        <taxon>Haliscomenobacteraceae</taxon>
        <taxon>Portibacter</taxon>
    </lineage>
</organism>
<dbReference type="InterPro" id="IPR006558">
    <property type="entry name" value="LamG-like"/>
</dbReference>
<accession>A0AA37SQ23</accession>
<dbReference type="EMBL" id="BSOH01000010">
    <property type="protein sequence ID" value="GLR17139.1"/>
    <property type="molecule type" value="Genomic_DNA"/>
</dbReference>
<dbReference type="SUPFAM" id="SSF49265">
    <property type="entry name" value="Fibronectin type III"/>
    <property type="match status" value="1"/>
</dbReference>
<keyword evidence="6" id="KW-1185">Reference proteome</keyword>
<evidence type="ECO:0000313" key="5">
    <source>
        <dbReference type="EMBL" id="GLR17139.1"/>
    </source>
</evidence>
<sequence length="1359" mass="146048">MKKLLQTLSFLVLLILAGSGLQAQDVVASYDFSGDIKDGSDFQNNLNVNGTKLTTDRFGVSRSAIQFDGIQDRATAASGDQLNTPTTTVSFWVRMKELPGQGEVYLISYGGWQQRFKVSLPAHGKAIWTTNSTDGISDMDAGDGNELVAGVWTHLAFSHDGAKDKIYMNGSLVAEKDVTGDLNSSTSPLGLGYDPTSNANIVNGNLDDLVIFGAALSDEDVMALYESQNEAPTFMDGEVAAYSFSGNSKDDSEYGNHASGTGVKFATDRFGYGKSAVYMDGTAEISAAGSEHLNSPYTTVSFWVKLDKLPENGEYFLMSNGGWQERWKISLPSHGKPVWTTNNDGGISDMDSGDGNELVAGQWTHLAMVHDGAKDIIYMNGVQVAEKEVAGTMNSTTHPLGIGYNPIDGGNWVQGAFDDVAIYNYALDAAAIEALYTDQATFQGTDTDIVADYALNGNGNDASQFNNNATAVSDITAVPNRHGWGGNAVSGAMIADGSAALQSDNTSISFWVNPTSFPESGEAFILSNGGWQDRWKISLPAHGKPVFTTKATSCCNDMDTGEPLALDTWTHLVMIHDGDTDFIYVNGQLVGEKESLGPLGKTNYPLGIGYDPIGGESFFDGAIDDLKIFNRGLSAQEVSDLYDMESTPESIDGNLVAHYTFSGNSNDVTGYENNASAALFGKDRFGKSNKAALFTGSNEVTASNSPQLNSPLTTLSFWVNPQTYPDQGEVFLVSNGGWQERFKTSLPASGKVVWTTNNTSGISDMDSGDGGELPIAEWTHVVLVHDGTNDKIYFNGNKIAEKAVEGDLNPTTSDLGIGYNSVDGGGNFLGSLDEVQIYNTALTDQEILDLFNAQSEAAEGTDSIAPCVPLDLSANVVFNNVDLSWTPATDNEGVIAYNVFLDSILTEVTAETSISFNALTPLTDYVFGVSAIDAAGNESGISSLMVTTLEDETPDTIAPTAPMNLMASPSFNSVLLNWEAATDDTKVNGYIVYLDGEYNDSLSANNLSILVGGLDPSELYSFEVGAFDLAGNLSELAEITISTTEPLETAEPGLVAHYPFNNNAEDETPYANHGAIGGDPIFEEATHPLGGTNIKFDGDQDSILVPNGVQLLSDYTSISMWIRVDSVNLDDAESYILDFGHWDERMKISLPQHLKVVLTTNSNNTQFDNFISDMDSGDGNELVKGFWWHVTFVHDGENDIIYVNGVEANKKPLDGLLNTTARPLAMGNNPIEGGQYFNGGLDEVKIYNRALTAEEVSKLYTNGTVGVNDNVVLQKYVKDIFPNPATTKLTVVHELPYKQDAVVNVYDVSGRQVSRTLIPRSTVANGSFDIDVIDFNAGIYFLNINYGGKNLGSIQFVKL</sequence>